<organism evidence="1 2">
    <name type="scientific">Pseudomonas poae</name>
    <dbReference type="NCBI Taxonomy" id="200451"/>
    <lineage>
        <taxon>Bacteria</taxon>
        <taxon>Pseudomonadati</taxon>
        <taxon>Pseudomonadota</taxon>
        <taxon>Gammaproteobacteria</taxon>
        <taxon>Pseudomonadales</taxon>
        <taxon>Pseudomonadaceae</taxon>
        <taxon>Pseudomonas</taxon>
    </lineage>
</organism>
<name>A0A423FJZ5_9PSED</name>
<gene>
    <name evidence="1" type="ORF">BK648_01360</name>
</gene>
<comment type="caution">
    <text evidence="1">The sequence shown here is derived from an EMBL/GenBank/DDBJ whole genome shotgun (WGS) entry which is preliminary data.</text>
</comment>
<evidence type="ECO:0008006" key="3">
    <source>
        <dbReference type="Google" id="ProtNLM"/>
    </source>
</evidence>
<evidence type="ECO:0000313" key="2">
    <source>
        <dbReference type="Proteomes" id="UP000284656"/>
    </source>
</evidence>
<sequence>MSRALGITPCLPIQPSPALLRMVLAPPEQQALMLTLVDGIYHPQHDTALSHEQQQWCARLSMALPSCFRQPGEDPLHHLRAWVERSVWQRLRLSFAQRRVLEFESQYLPQAGSKLDTVWQAVIWRASAATEDDFHADPSGGLHHVMPTQD</sequence>
<protein>
    <recommendedName>
        <fullName evidence="3">Type III secretion protein</fullName>
    </recommendedName>
</protein>
<evidence type="ECO:0000313" key="1">
    <source>
        <dbReference type="EMBL" id="ROM58286.1"/>
    </source>
</evidence>
<proteinExistence type="predicted"/>
<dbReference type="EMBL" id="MOAY01000019">
    <property type="protein sequence ID" value="ROM58286.1"/>
    <property type="molecule type" value="Genomic_DNA"/>
</dbReference>
<dbReference type="AlphaFoldDB" id="A0A423FJZ5"/>
<dbReference type="Proteomes" id="UP000284656">
    <property type="component" value="Unassembled WGS sequence"/>
</dbReference>
<accession>A0A423FJZ5</accession>
<reference evidence="1 2" key="1">
    <citation type="submission" date="2016-10" db="EMBL/GenBank/DDBJ databases">
        <title>Comparative genome analysis of multiple Pseudomonas spp. focuses on biocontrol and plant growth promoting traits.</title>
        <authorList>
            <person name="Tao X.-Y."/>
            <person name="Taylor C.G."/>
        </authorList>
    </citation>
    <scope>NUCLEOTIDE SEQUENCE [LARGE SCALE GENOMIC DNA]</scope>
    <source>
        <strain evidence="1 2">29G9</strain>
    </source>
</reference>